<dbReference type="InterPro" id="IPR045095">
    <property type="entry name" value="ACDP"/>
</dbReference>
<dbReference type="GO" id="GO:0010960">
    <property type="term" value="P:magnesium ion homeostasis"/>
    <property type="evidence" value="ECO:0007669"/>
    <property type="project" value="InterPro"/>
</dbReference>
<dbReference type="Proteomes" id="UP000887565">
    <property type="component" value="Unplaced"/>
</dbReference>
<feature type="domain" description="CBS" evidence="6">
    <location>
        <begin position="244"/>
        <end position="307"/>
    </location>
</feature>
<dbReference type="PANTHER" id="PTHR12064">
    <property type="entry name" value="METAL TRANSPORTER CNNM"/>
    <property type="match status" value="1"/>
</dbReference>
<proteinExistence type="predicted"/>
<dbReference type="GO" id="GO:0016020">
    <property type="term" value="C:membrane"/>
    <property type="evidence" value="ECO:0007669"/>
    <property type="project" value="UniProtKB-UniRule"/>
</dbReference>
<evidence type="ECO:0000313" key="9">
    <source>
        <dbReference type="WBParaSite" id="nRc.2.0.1.t25518-RA"/>
    </source>
</evidence>
<dbReference type="InterPro" id="IPR000644">
    <property type="entry name" value="CBS_dom"/>
</dbReference>
<dbReference type="Gene3D" id="3.10.580.10">
    <property type="entry name" value="CBS-domain"/>
    <property type="match status" value="2"/>
</dbReference>
<dbReference type="InterPro" id="IPR046342">
    <property type="entry name" value="CBS_dom_sf"/>
</dbReference>
<organism evidence="8 9">
    <name type="scientific">Romanomermis culicivorax</name>
    <name type="common">Nematode worm</name>
    <dbReference type="NCBI Taxonomy" id="13658"/>
    <lineage>
        <taxon>Eukaryota</taxon>
        <taxon>Metazoa</taxon>
        <taxon>Ecdysozoa</taxon>
        <taxon>Nematoda</taxon>
        <taxon>Enoplea</taxon>
        <taxon>Dorylaimia</taxon>
        <taxon>Mermithida</taxon>
        <taxon>Mermithoidea</taxon>
        <taxon>Mermithidae</taxon>
        <taxon>Romanomermis</taxon>
    </lineage>
</organism>
<feature type="transmembrane region" description="Helical" evidence="5">
    <location>
        <begin position="70"/>
        <end position="91"/>
    </location>
</feature>
<keyword evidence="1" id="KW-0677">Repeat</keyword>
<evidence type="ECO:0000259" key="6">
    <source>
        <dbReference type="PROSITE" id="PS51371"/>
    </source>
</evidence>
<accession>A0A915JHC3</accession>
<keyword evidence="3 5" id="KW-0472">Membrane</keyword>
<dbReference type="Pfam" id="PF01595">
    <property type="entry name" value="CNNM"/>
    <property type="match status" value="1"/>
</dbReference>
<dbReference type="GO" id="GO:0030026">
    <property type="term" value="P:intracellular manganese ion homeostasis"/>
    <property type="evidence" value="ECO:0007669"/>
    <property type="project" value="TreeGrafter"/>
</dbReference>
<dbReference type="WBParaSite" id="nRc.2.0.1.t25518-RA">
    <property type="protein sequence ID" value="nRc.2.0.1.t25518-RA"/>
    <property type="gene ID" value="nRc.2.0.1.g25518"/>
</dbReference>
<dbReference type="PANTHER" id="PTHR12064:SF97">
    <property type="entry name" value="METAL TRANSPORTER CNNM-5"/>
    <property type="match status" value="1"/>
</dbReference>
<evidence type="ECO:0000256" key="3">
    <source>
        <dbReference type="PROSITE-ProRule" id="PRU01193"/>
    </source>
</evidence>
<sequence length="431" mass="47833">MSGLTLAIFSLDLTSLRVLEVAGSERDKRYASRIMPLAQRQYLVLVSLVLANALAVETMPLIIDRISTPLIAILVSVTAVLIFGEVLPQAVCGRYGLIIGYLFSWLVWVIIGAEFVVAYPLSKLLEYMLGKNYGTYYRRAELKALVDFHGPGKLASKMPTNKTPVAIEEARAIGDEQLTIDEVLIIKGALELTTKRALSAMVKLEDVFMISVHDNIDRKLLLELILVDPNQVTPVKELTEDKRYFYPVFWIDGDMPLYILLNKFQEGASTHMAFVREKKPDGTYVPSGVVTLEDVLEEILQEEIYDEIDAFRGVAKRIQLARAHALRAISSAGNSHGKISANNNNNRTARKIPKDNRPPNPKVPRLIGAPPKSQEGSGQSSVTESRRLSSPQAATVKKVKNVVKPHHRHHHKNPKTQDVHANVSSIAPKAP</sequence>
<protein>
    <submittedName>
        <fullName evidence="9">CNNM transmembrane domain-containing protein</fullName>
    </submittedName>
</protein>
<evidence type="ECO:0000256" key="4">
    <source>
        <dbReference type="SAM" id="MobiDB-lite"/>
    </source>
</evidence>
<dbReference type="GO" id="GO:0005737">
    <property type="term" value="C:cytoplasm"/>
    <property type="evidence" value="ECO:0007669"/>
    <property type="project" value="TreeGrafter"/>
</dbReference>
<keyword evidence="8" id="KW-1185">Reference proteome</keyword>
<evidence type="ECO:0000313" key="8">
    <source>
        <dbReference type="Proteomes" id="UP000887565"/>
    </source>
</evidence>
<reference evidence="9" key="1">
    <citation type="submission" date="2022-11" db="UniProtKB">
        <authorList>
            <consortium name="WormBaseParasite"/>
        </authorList>
    </citation>
    <scope>IDENTIFICATION</scope>
</reference>
<feature type="region of interest" description="Disordered" evidence="4">
    <location>
        <begin position="334"/>
        <end position="431"/>
    </location>
</feature>
<feature type="compositionally biased region" description="Basic residues" evidence="4">
    <location>
        <begin position="397"/>
        <end position="414"/>
    </location>
</feature>
<feature type="transmembrane region" description="Helical" evidence="5">
    <location>
        <begin position="42"/>
        <end position="63"/>
    </location>
</feature>
<dbReference type="OMA" id="QILVWIC"/>
<keyword evidence="2" id="KW-0129">CBS domain</keyword>
<dbReference type="PROSITE" id="PS51371">
    <property type="entry name" value="CBS"/>
    <property type="match status" value="1"/>
</dbReference>
<dbReference type="PROSITE" id="PS51846">
    <property type="entry name" value="CNNM"/>
    <property type="match status" value="1"/>
</dbReference>
<dbReference type="AlphaFoldDB" id="A0A915JHC3"/>
<evidence type="ECO:0000259" key="7">
    <source>
        <dbReference type="PROSITE" id="PS51846"/>
    </source>
</evidence>
<evidence type="ECO:0000256" key="5">
    <source>
        <dbReference type="SAM" id="Phobius"/>
    </source>
</evidence>
<dbReference type="InterPro" id="IPR002550">
    <property type="entry name" value="CNNM"/>
</dbReference>
<keyword evidence="3 5" id="KW-1133">Transmembrane helix</keyword>
<feature type="transmembrane region" description="Helical" evidence="5">
    <location>
        <begin position="97"/>
        <end position="121"/>
    </location>
</feature>
<keyword evidence="3 5" id="KW-0812">Transmembrane</keyword>
<feature type="domain" description="CNNM transmembrane" evidence="7">
    <location>
        <begin position="1"/>
        <end position="159"/>
    </location>
</feature>
<evidence type="ECO:0000256" key="1">
    <source>
        <dbReference type="ARBA" id="ARBA00022737"/>
    </source>
</evidence>
<name>A0A915JHC3_ROMCU</name>
<evidence type="ECO:0000256" key="2">
    <source>
        <dbReference type="PROSITE-ProRule" id="PRU00703"/>
    </source>
</evidence>
<feature type="compositionally biased region" description="Polar residues" evidence="4">
    <location>
        <begin position="374"/>
        <end position="393"/>
    </location>
</feature>